<dbReference type="eggNOG" id="arCOG13022">
    <property type="taxonomic scope" value="Archaea"/>
</dbReference>
<reference evidence="2" key="1">
    <citation type="submission" date="2016-10" db="EMBL/GenBank/DDBJ databases">
        <authorList>
            <person name="Varghese N."/>
        </authorList>
    </citation>
    <scope>NUCLEOTIDE SEQUENCE [LARGE SCALE GENOMIC DNA]</scope>
    <source>
        <strain evidence="2">CGMCC 1.12284</strain>
    </source>
</reference>
<dbReference type="EMBL" id="FOIS01000003">
    <property type="protein sequence ID" value="SEW10289.1"/>
    <property type="molecule type" value="Genomic_DNA"/>
</dbReference>
<evidence type="ECO:0000313" key="1">
    <source>
        <dbReference type="EMBL" id="SEW10289.1"/>
    </source>
</evidence>
<organism evidence="1 2">
    <name type="scientific">Natrinema salifodinae</name>
    <dbReference type="NCBI Taxonomy" id="1202768"/>
    <lineage>
        <taxon>Archaea</taxon>
        <taxon>Methanobacteriati</taxon>
        <taxon>Methanobacteriota</taxon>
        <taxon>Stenosarchaea group</taxon>
        <taxon>Halobacteria</taxon>
        <taxon>Halobacteriales</taxon>
        <taxon>Natrialbaceae</taxon>
        <taxon>Natrinema</taxon>
    </lineage>
</organism>
<name>A0A1I0P8B0_9EURY</name>
<dbReference type="AlphaFoldDB" id="A0A1I0P8B0"/>
<dbReference type="STRING" id="1202768.SAMN05216285_2244"/>
<protein>
    <submittedName>
        <fullName evidence="1">Uncharacterized protein</fullName>
    </submittedName>
</protein>
<proteinExistence type="predicted"/>
<dbReference type="OrthoDB" id="202810at2157"/>
<dbReference type="Proteomes" id="UP000183275">
    <property type="component" value="Unassembled WGS sequence"/>
</dbReference>
<evidence type="ECO:0000313" key="2">
    <source>
        <dbReference type="Proteomes" id="UP000183275"/>
    </source>
</evidence>
<gene>
    <name evidence="1" type="ORF">SAMN05216285_2244</name>
</gene>
<dbReference type="RefSeq" id="WP_049992287.1">
    <property type="nucleotide sequence ID" value="NZ_FOIS01000003.1"/>
</dbReference>
<accession>A0A1I0P8B0</accession>
<keyword evidence="2" id="KW-1185">Reference proteome</keyword>
<sequence length="171" mass="19246">MPLRTETSNFDDEEQRLQDEIDELDAVIDQLRAKEDVDESVAQTLLERLQTLQMHLEGVRWARDEAFDAEYAPAWDEDVDEVTFGGLTGGEFGRLQDDIDGAGTGAARIYQVEMGTEEAPYFDDSMDKDQRIATVSNLPVHYLMWAESQIDELTGIGGNGQMSYDDLLAEM</sequence>